<proteinExistence type="predicted"/>
<dbReference type="OrthoDB" id="5037876at2"/>
<evidence type="ECO:0000313" key="2">
    <source>
        <dbReference type="Proteomes" id="UP000283374"/>
    </source>
</evidence>
<dbReference type="EMBL" id="QWKP01000212">
    <property type="protein sequence ID" value="RHA38594.1"/>
    <property type="molecule type" value="Genomic_DNA"/>
</dbReference>
<evidence type="ECO:0000313" key="1">
    <source>
        <dbReference type="EMBL" id="RHA38594.1"/>
    </source>
</evidence>
<organism evidence="1 2">
    <name type="scientific">Cellulomonas rhizosphaerae</name>
    <dbReference type="NCBI Taxonomy" id="2293719"/>
    <lineage>
        <taxon>Bacteria</taxon>
        <taxon>Bacillati</taxon>
        <taxon>Actinomycetota</taxon>
        <taxon>Actinomycetes</taxon>
        <taxon>Micrococcales</taxon>
        <taxon>Cellulomonadaceae</taxon>
        <taxon>Cellulomonas</taxon>
    </lineage>
</organism>
<reference evidence="1 2" key="1">
    <citation type="submission" date="2018-08" db="EMBL/GenBank/DDBJ databases">
        <title>Cellulomonas rhizosphaerae sp. nov., a novel actinomycete isolated from soil.</title>
        <authorList>
            <person name="Tian Y."/>
        </authorList>
    </citation>
    <scope>NUCLEOTIDE SEQUENCE [LARGE SCALE GENOMIC DNA]</scope>
    <source>
        <strain evidence="1 2">NEAU-TCZ24</strain>
    </source>
</reference>
<name>A0A413RJC9_9CELL</name>
<dbReference type="InterPro" id="IPR036237">
    <property type="entry name" value="Xyl_isomerase-like_sf"/>
</dbReference>
<sequence length="266" mass="27730">MSAITSMWAWDNPVPASVDARGRGYAPAAPDELVAFARDRGLTRVMLSAPWAADKGPVGTWFTEAVGALTAAGATVAALGGDPGWLGSPQLAVQWSRAARAAGAEAIQLDVEPWVLPAWQSDQAGSVRRWLALLDAVRLDLAGAELGIDCPWWLASTAYGDGTVLDAVLPRADRIGVVAFADRAAGPDGIVALASPAALACGMPFTIGVETDTPEIAGGAQFTFYDEGPDVLEREAALVRDAFAGVPGYEGVTVEHHRAWRSLLGI</sequence>
<keyword evidence="2" id="KW-1185">Reference proteome</keyword>
<dbReference type="RefSeq" id="WP_118767957.1">
    <property type="nucleotide sequence ID" value="NZ_QWKP01000212.1"/>
</dbReference>
<dbReference type="Proteomes" id="UP000283374">
    <property type="component" value="Unassembled WGS sequence"/>
</dbReference>
<dbReference type="AlphaFoldDB" id="A0A413RJC9"/>
<protein>
    <recommendedName>
        <fullName evidence="3">Sugar phosphate isomerase/epimerase</fullName>
    </recommendedName>
</protein>
<comment type="caution">
    <text evidence="1">The sequence shown here is derived from an EMBL/GenBank/DDBJ whole genome shotgun (WGS) entry which is preliminary data.</text>
</comment>
<evidence type="ECO:0008006" key="3">
    <source>
        <dbReference type="Google" id="ProtNLM"/>
    </source>
</evidence>
<dbReference type="SUPFAM" id="SSF51658">
    <property type="entry name" value="Xylose isomerase-like"/>
    <property type="match status" value="1"/>
</dbReference>
<accession>A0A413RJC9</accession>
<gene>
    <name evidence="1" type="ORF">D1825_13630</name>
</gene>